<dbReference type="PANTHER" id="PTHR19433:SF132">
    <property type="entry name" value="T CELL RECEPTOR ALPHA VARIABLE 26-1"/>
    <property type="match status" value="1"/>
</dbReference>
<keyword evidence="4" id="KW-0391">Immunity</keyword>
<dbReference type="InterPro" id="IPR052051">
    <property type="entry name" value="TCR_complex_component"/>
</dbReference>
<evidence type="ECO:0000256" key="6">
    <source>
        <dbReference type="ARBA" id="ARBA00023157"/>
    </source>
</evidence>
<keyword evidence="6" id="KW-1015">Disulfide bond</keyword>
<name>A0A8B9WXJ8_BOSMU</name>
<dbReference type="Gene3D" id="2.60.40.10">
    <property type="entry name" value="Immunoglobulins"/>
    <property type="match status" value="1"/>
</dbReference>
<evidence type="ECO:0000256" key="7">
    <source>
        <dbReference type="ARBA" id="ARBA00023180"/>
    </source>
</evidence>
<evidence type="ECO:0000256" key="3">
    <source>
        <dbReference type="ARBA" id="ARBA00022729"/>
    </source>
</evidence>
<dbReference type="InterPro" id="IPR013106">
    <property type="entry name" value="Ig_V-set"/>
</dbReference>
<dbReference type="GeneTree" id="ENSGT00940000162524"/>
<feature type="domain" description="Ig-like" evidence="9">
    <location>
        <begin position="18"/>
        <end position="105"/>
    </location>
</feature>
<dbReference type="GO" id="GO:0002376">
    <property type="term" value="P:immune system process"/>
    <property type="evidence" value="ECO:0007669"/>
    <property type="project" value="UniProtKB-KW"/>
</dbReference>
<protein>
    <recommendedName>
        <fullName evidence="9">Ig-like domain-containing protein</fullName>
    </recommendedName>
</protein>
<proteinExistence type="predicted"/>
<dbReference type="Proteomes" id="UP000694520">
    <property type="component" value="Chromosome 11"/>
</dbReference>
<dbReference type="SMART" id="SM00406">
    <property type="entry name" value="IGv"/>
    <property type="match status" value="1"/>
</dbReference>
<comment type="subcellular location">
    <subcellularLocation>
        <location evidence="1">Cell membrane</location>
    </subcellularLocation>
</comment>
<keyword evidence="5" id="KW-0472">Membrane</keyword>
<keyword evidence="7" id="KW-0325">Glycoprotein</keyword>
<keyword evidence="3 8" id="KW-0732">Signal</keyword>
<dbReference type="InterPro" id="IPR036179">
    <property type="entry name" value="Ig-like_dom_sf"/>
</dbReference>
<evidence type="ECO:0000256" key="1">
    <source>
        <dbReference type="ARBA" id="ARBA00004236"/>
    </source>
</evidence>
<dbReference type="Pfam" id="PF07686">
    <property type="entry name" value="V-set"/>
    <property type="match status" value="1"/>
</dbReference>
<evidence type="ECO:0000256" key="8">
    <source>
        <dbReference type="SAM" id="SignalP"/>
    </source>
</evidence>
<dbReference type="InterPro" id="IPR013783">
    <property type="entry name" value="Ig-like_fold"/>
</dbReference>
<dbReference type="AlphaFoldDB" id="A0A8B9WXJ8"/>
<organism evidence="10 11">
    <name type="scientific">Bos mutus grunniens</name>
    <name type="common">Wild yak</name>
    <name type="synonym">Bos grunniens</name>
    <dbReference type="NCBI Taxonomy" id="30521"/>
    <lineage>
        <taxon>Eukaryota</taxon>
        <taxon>Metazoa</taxon>
        <taxon>Chordata</taxon>
        <taxon>Craniata</taxon>
        <taxon>Vertebrata</taxon>
        <taxon>Euteleostomi</taxon>
        <taxon>Mammalia</taxon>
        <taxon>Eutheria</taxon>
        <taxon>Laurasiatheria</taxon>
        <taxon>Artiodactyla</taxon>
        <taxon>Ruminantia</taxon>
        <taxon>Pecora</taxon>
        <taxon>Bovidae</taxon>
        <taxon>Bovinae</taxon>
        <taxon>Bos</taxon>
    </lineage>
</organism>
<evidence type="ECO:0000256" key="4">
    <source>
        <dbReference type="ARBA" id="ARBA00022859"/>
    </source>
</evidence>
<reference evidence="10" key="3">
    <citation type="submission" date="2025-09" db="UniProtKB">
        <authorList>
            <consortium name="Ensembl"/>
        </authorList>
    </citation>
    <scope>IDENTIFICATION</scope>
</reference>
<evidence type="ECO:0000259" key="9">
    <source>
        <dbReference type="PROSITE" id="PS50835"/>
    </source>
</evidence>
<dbReference type="PROSITE" id="PS50835">
    <property type="entry name" value="IG_LIKE"/>
    <property type="match status" value="1"/>
</dbReference>
<dbReference type="SMART" id="SM00409">
    <property type="entry name" value="IG"/>
    <property type="match status" value="1"/>
</dbReference>
<dbReference type="InterPro" id="IPR003599">
    <property type="entry name" value="Ig_sub"/>
</dbReference>
<dbReference type="Ensembl" id="ENSBGRT00000014328.1">
    <property type="protein sequence ID" value="ENSBGRP00000012427.1"/>
    <property type="gene ID" value="ENSBGRG00000007846.1"/>
</dbReference>
<keyword evidence="2" id="KW-1003">Cell membrane</keyword>
<accession>A0A8B9WXJ8</accession>
<dbReference type="GO" id="GO:0009617">
    <property type="term" value="P:response to bacterium"/>
    <property type="evidence" value="ECO:0007669"/>
    <property type="project" value="TreeGrafter"/>
</dbReference>
<dbReference type="SUPFAM" id="SSF48726">
    <property type="entry name" value="Immunoglobulin"/>
    <property type="match status" value="1"/>
</dbReference>
<reference evidence="10" key="1">
    <citation type="submission" date="2019-05" db="EMBL/GenBank/DDBJ databases">
        <authorList>
            <person name="Zhang S."/>
            <person name="Liu J."/>
        </authorList>
    </citation>
    <scope>NUCLEOTIDE SEQUENCE [LARGE SCALE GENOMIC DNA]</scope>
</reference>
<dbReference type="PANTHER" id="PTHR19433">
    <property type="entry name" value="T-CELL RECEPTOR ALPHA CHAIN V REGION-RELATED"/>
    <property type="match status" value="1"/>
</dbReference>
<feature type="chain" id="PRO_5033982423" description="Ig-like domain-containing protein" evidence="8">
    <location>
        <begin position="20"/>
        <end position="201"/>
    </location>
</feature>
<evidence type="ECO:0000256" key="2">
    <source>
        <dbReference type="ARBA" id="ARBA00022475"/>
    </source>
</evidence>
<evidence type="ECO:0000313" key="11">
    <source>
        <dbReference type="Proteomes" id="UP000694520"/>
    </source>
</evidence>
<evidence type="ECO:0000256" key="5">
    <source>
        <dbReference type="ARBA" id="ARBA00023136"/>
    </source>
</evidence>
<feature type="signal peptide" evidence="8">
    <location>
        <begin position="1"/>
        <end position="19"/>
    </location>
</feature>
<dbReference type="GO" id="GO:0005886">
    <property type="term" value="C:plasma membrane"/>
    <property type="evidence" value="ECO:0007669"/>
    <property type="project" value="UniProtKB-SubCell"/>
</dbReference>
<reference evidence="10" key="2">
    <citation type="submission" date="2025-08" db="UniProtKB">
        <authorList>
            <consortium name="Ensembl"/>
        </authorList>
    </citation>
    <scope>IDENTIFICATION</scope>
</reference>
<keyword evidence="11" id="KW-1185">Reference proteome</keyword>
<evidence type="ECO:0000313" key="10">
    <source>
        <dbReference type="Ensembl" id="ENSBGRP00000012427.1"/>
    </source>
</evidence>
<sequence length="201" mass="22542">MRLVIGVTVFLTLGTVIDAKTTQPSSMDCAEGEDVNLPCNHSTIGGNDYIHWYRQNPNQSPQYVIHGLRGTVNSSMASLTIASDRKSSTLVLPQVTLRDTAVYYCILREAHWDRRGCTCAVSLWWEDGVGRVGGAVTRANLESFGRRIRRAVRHEGNEGKRNGRRWIKKRRERGQGRSASLVDVAMNDKETKNHNFNTGIK</sequence>
<dbReference type="InterPro" id="IPR007110">
    <property type="entry name" value="Ig-like_dom"/>
</dbReference>